<comment type="caution">
    <text evidence="1">The sequence shown here is derived from an EMBL/GenBank/DDBJ whole genome shotgun (WGS) entry which is preliminary data.</text>
</comment>
<gene>
    <name evidence="1" type="ORF">Msub_10164</name>
</gene>
<accession>A0A0J7J613</accession>
<dbReference type="EMBL" id="LFBU01000001">
    <property type="protein sequence ID" value="KMQ73993.1"/>
    <property type="molecule type" value="Genomic_DNA"/>
</dbReference>
<sequence length="147" mass="17089">MDIALKYDAGAKRFDLAIEGGDLATDEGLQTAVTLSLFTDRRALDEDRLPDGTGDRRGYWADAYRDRPHGSRLWLLHREKEQDEVLRRAQEYAEEALAWLIEDEVAEAVEVEAWHMRRDTLGLRVVIRRGDRAVLERQYDYVWRNAA</sequence>
<dbReference type="STRING" id="1658765.Msub_10164"/>
<organism evidence="1 2">
    <name type="scientific">Marinobacter subterrani</name>
    <dbReference type="NCBI Taxonomy" id="1658765"/>
    <lineage>
        <taxon>Bacteria</taxon>
        <taxon>Pseudomonadati</taxon>
        <taxon>Pseudomonadota</taxon>
        <taxon>Gammaproteobacteria</taxon>
        <taxon>Pseudomonadales</taxon>
        <taxon>Marinobacteraceae</taxon>
        <taxon>Marinobacter</taxon>
    </lineage>
</organism>
<dbReference type="OrthoDB" id="5677166at2"/>
<keyword evidence="2" id="KW-1185">Reference proteome</keyword>
<name>A0A0J7J613_9GAMM</name>
<evidence type="ECO:0000313" key="2">
    <source>
        <dbReference type="Proteomes" id="UP000036102"/>
    </source>
</evidence>
<dbReference type="PATRIC" id="fig|1658765.3.peg.157"/>
<dbReference type="InterPro" id="IPR010877">
    <property type="entry name" value="Phage_Mu_Gp46"/>
</dbReference>
<dbReference type="AlphaFoldDB" id="A0A0J7J613"/>
<evidence type="ECO:0000313" key="1">
    <source>
        <dbReference type="EMBL" id="KMQ73993.1"/>
    </source>
</evidence>
<reference evidence="1 2" key="1">
    <citation type="submission" date="2015-06" db="EMBL/GenBank/DDBJ databases">
        <title>Marinobacter subterrani, a genetically tractable neutrophilic iron-oxidizing strain isolated from the Soudan Iron Mine.</title>
        <authorList>
            <person name="Bonis B.M."/>
            <person name="Gralnick J.A."/>
        </authorList>
    </citation>
    <scope>NUCLEOTIDE SEQUENCE [LARGE SCALE GENOMIC DNA]</scope>
    <source>
        <strain evidence="1 2">JG233</strain>
    </source>
</reference>
<protein>
    <submittedName>
        <fullName evidence="1">Mu-like prophage protein gp46</fullName>
    </submittedName>
</protein>
<dbReference type="Proteomes" id="UP000036102">
    <property type="component" value="Unassembled WGS sequence"/>
</dbReference>
<dbReference type="Pfam" id="PF07409">
    <property type="entry name" value="GP46"/>
    <property type="match status" value="1"/>
</dbReference>
<dbReference type="RefSeq" id="WP_053077921.1">
    <property type="nucleotide sequence ID" value="NZ_LFBU01000001.1"/>
</dbReference>
<proteinExistence type="predicted"/>